<evidence type="ECO:0000256" key="1">
    <source>
        <dbReference type="SAM" id="MobiDB-lite"/>
    </source>
</evidence>
<feature type="compositionally biased region" description="Basic and acidic residues" evidence="1">
    <location>
        <begin position="62"/>
        <end position="75"/>
    </location>
</feature>
<reference evidence="2" key="1">
    <citation type="submission" date="2020-02" db="EMBL/GenBank/DDBJ databases">
        <authorList>
            <person name="Meier V. D."/>
        </authorList>
    </citation>
    <scope>NUCLEOTIDE SEQUENCE</scope>
    <source>
        <strain evidence="2">AVDCRST_MAG32</strain>
    </source>
</reference>
<feature type="compositionally biased region" description="Low complexity" evidence="1">
    <location>
        <begin position="209"/>
        <end position="218"/>
    </location>
</feature>
<feature type="compositionally biased region" description="Basic residues" evidence="1">
    <location>
        <begin position="330"/>
        <end position="339"/>
    </location>
</feature>
<keyword evidence="2" id="KW-0456">Lyase</keyword>
<proteinExistence type="predicted"/>
<feature type="compositionally biased region" description="Basic and acidic residues" evidence="1">
    <location>
        <begin position="1"/>
        <end position="11"/>
    </location>
</feature>
<feature type="compositionally biased region" description="Basic and acidic residues" evidence="1">
    <location>
        <begin position="414"/>
        <end position="437"/>
    </location>
</feature>
<feature type="compositionally biased region" description="Basic and acidic residues" evidence="1">
    <location>
        <begin position="296"/>
        <end position="314"/>
    </location>
</feature>
<name>A0A6J4N5Y8_9ACTN</name>
<dbReference type="AlphaFoldDB" id="A0A6J4N5Y8"/>
<feature type="compositionally biased region" description="Basic residues" evidence="1">
    <location>
        <begin position="219"/>
        <end position="228"/>
    </location>
</feature>
<feature type="compositionally biased region" description="Basic and acidic residues" evidence="1">
    <location>
        <begin position="274"/>
        <end position="284"/>
    </location>
</feature>
<feature type="compositionally biased region" description="Basic residues" evidence="1">
    <location>
        <begin position="374"/>
        <end position="387"/>
    </location>
</feature>
<feature type="compositionally biased region" description="Basic and acidic residues" evidence="1">
    <location>
        <begin position="128"/>
        <end position="141"/>
    </location>
</feature>
<feature type="compositionally biased region" description="Basic residues" evidence="1">
    <location>
        <begin position="76"/>
        <end position="89"/>
    </location>
</feature>
<evidence type="ECO:0000313" key="2">
    <source>
        <dbReference type="EMBL" id="CAA9378534.1"/>
    </source>
</evidence>
<dbReference type="EC" id="4.2.1.2" evidence="2"/>
<protein>
    <submittedName>
        <fullName evidence="2">Fumarate hydratase class II</fullName>
        <ecNumber evidence="2">4.2.1.2</ecNumber>
    </submittedName>
</protein>
<feature type="compositionally biased region" description="Basic and acidic residues" evidence="1">
    <location>
        <begin position="26"/>
        <end position="37"/>
    </location>
</feature>
<feature type="non-terminal residue" evidence="2">
    <location>
        <position position="460"/>
    </location>
</feature>
<dbReference type="GO" id="GO:0004333">
    <property type="term" value="F:fumarate hydratase activity"/>
    <property type="evidence" value="ECO:0007669"/>
    <property type="project" value="UniProtKB-EC"/>
</dbReference>
<feature type="compositionally biased region" description="Basic residues" evidence="1">
    <location>
        <begin position="438"/>
        <end position="452"/>
    </location>
</feature>
<sequence>ERDTHRARLDGRGPGTPRRPLAGPDPARHRELPDQRADAAAPSRPGAGARQGRCGHGQQGARRPDGGAGRRDRGRCGRRRGRRARRRVPAGRLPDRLRDELQHERQRGARLPCGPRRRRGAPQRPRQRVAEQQRHLPDQHPRRGHPRRGGGPGAGARPAGVVVRDQGRGVRRHREVRPHPPHGRDAGDAGPGARGVCRHAEVRRRAARGRPAAGPGAAPRRHRGRHRDQHPGRVRDARHRGPRRPDGAALHRGARPLRGAGHARLPRRAVGCAPHDRGRAHQDLQRPALDVLGPDHGARRDPPPRPAARVEHHARQGQPRPAGGDAHGLRAGRRQRRDHRLGGRVGQLRAQRDDAGDGARAAGVHPRPVDLQRPARRALRRRHHRRRGADATLRRVLPLGRHPAQQVRRLRAGGQDRQEGPRRRRDHPRDGDRDGVRRAGRPHRGAARRCPRRGVDDPPL</sequence>
<feature type="non-terminal residue" evidence="2">
    <location>
        <position position="1"/>
    </location>
</feature>
<feature type="compositionally biased region" description="Low complexity" evidence="1">
    <location>
        <begin position="155"/>
        <end position="164"/>
    </location>
</feature>
<feature type="compositionally biased region" description="Basic residues" evidence="1">
    <location>
        <begin position="115"/>
        <end position="127"/>
    </location>
</feature>
<feature type="compositionally biased region" description="Basic and acidic residues" evidence="1">
    <location>
        <begin position="93"/>
        <end position="107"/>
    </location>
</feature>
<accession>A0A6J4N5Y8</accession>
<feature type="compositionally biased region" description="Low complexity" evidence="1">
    <location>
        <begin position="38"/>
        <end position="52"/>
    </location>
</feature>
<gene>
    <name evidence="2" type="ORF">AVDCRST_MAG32-1346</name>
</gene>
<organism evidence="2">
    <name type="scientific">uncultured Nocardioides sp</name>
    <dbReference type="NCBI Taxonomy" id="198441"/>
    <lineage>
        <taxon>Bacteria</taxon>
        <taxon>Bacillati</taxon>
        <taxon>Actinomycetota</taxon>
        <taxon>Actinomycetes</taxon>
        <taxon>Propionibacteriales</taxon>
        <taxon>Nocardioidaceae</taxon>
        <taxon>Nocardioides</taxon>
        <taxon>environmental samples</taxon>
    </lineage>
</organism>
<dbReference type="EMBL" id="CADCUM010000065">
    <property type="protein sequence ID" value="CAA9378534.1"/>
    <property type="molecule type" value="Genomic_DNA"/>
</dbReference>
<feature type="region of interest" description="Disordered" evidence="1">
    <location>
        <begin position="1"/>
        <end position="460"/>
    </location>
</feature>
<feature type="compositionally biased region" description="Basic residues" evidence="1">
    <location>
        <begin position="169"/>
        <end position="181"/>
    </location>
</feature>